<dbReference type="EMBL" id="JAUKUA010000004">
    <property type="protein sequence ID" value="KAK0714565.1"/>
    <property type="molecule type" value="Genomic_DNA"/>
</dbReference>
<gene>
    <name evidence="1" type="ORF">B0H67DRAFT_215125</name>
</gene>
<evidence type="ECO:0000313" key="2">
    <source>
        <dbReference type="Proteomes" id="UP001172102"/>
    </source>
</evidence>
<evidence type="ECO:0000313" key="1">
    <source>
        <dbReference type="EMBL" id="KAK0714565.1"/>
    </source>
</evidence>
<name>A0AA40AEY8_9PEZI</name>
<proteinExistence type="predicted"/>
<protein>
    <submittedName>
        <fullName evidence="1">Uncharacterized protein</fullName>
    </submittedName>
</protein>
<dbReference type="AlphaFoldDB" id="A0AA40AEY8"/>
<reference evidence="1" key="1">
    <citation type="submission" date="2023-06" db="EMBL/GenBank/DDBJ databases">
        <title>Genome-scale phylogeny and comparative genomics of the fungal order Sordariales.</title>
        <authorList>
            <consortium name="Lawrence Berkeley National Laboratory"/>
            <person name="Hensen N."/>
            <person name="Bonometti L."/>
            <person name="Westerberg I."/>
            <person name="Brannstrom I.O."/>
            <person name="Guillou S."/>
            <person name="Cros-Aarteil S."/>
            <person name="Calhoun S."/>
            <person name="Haridas S."/>
            <person name="Kuo A."/>
            <person name="Mondo S."/>
            <person name="Pangilinan J."/>
            <person name="Riley R."/>
            <person name="Labutti K."/>
            <person name="Andreopoulos B."/>
            <person name="Lipzen A."/>
            <person name="Chen C."/>
            <person name="Yanf M."/>
            <person name="Daum C."/>
            <person name="Ng V."/>
            <person name="Clum A."/>
            <person name="Steindorff A."/>
            <person name="Ohm R."/>
            <person name="Martin F."/>
            <person name="Silar P."/>
            <person name="Natvig D."/>
            <person name="Lalanne C."/>
            <person name="Gautier V."/>
            <person name="Ament-Velasquez S.L."/>
            <person name="Kruys A."/>
            <person name="Hutchinson M.I."/>
            <person name="Powell A.J."/>
            <person name="Barry K."/>
            <person name="Miller A.N."/>
            <person name="Grigoriev I.V."/>
            <person name="Debuchy R."/>
            <person name="Gladieux P."/>
            <person name="Thoren M.H."/>
            <person name="Johannesson H."/>
        </authorList>
    </citation>
    <scope>NUCLEOTIDE SEQUENCE</scope>
    <source>
        <strain evidence="1">SMH4607-1</strain>
    </source>
</reference>
<keyword evidence="2" id="KW-1185">Reference proteome</keyword>
<organism evidence="1 2">
    <name type="scientific">Lasiosphaeris hirsuta</name>
    <dbReference type="NCBI Taxonomy" id="260670"/>
    <lineage>
        <taxon>Eukaryota</taxon>
        <taxon>Fungi</taxon>
        <taxon>Dikarya</taxon>
        <taxon>Ascomycota</taxon>
        <taxon>Pezizomycotina</taxon>
        <taxon>Sordariomycetes</taxon>
        <taxon>Sordariomycetidae</taxon>
        <taxon>Sordariales</taxon>
        <taxon>Lasiosphaeriaceae</taxon>
        <taxon>Lasiosphaeris</taxon>
    </lineage>
</organism>
<dbReference type="Proteomes" id="UP001172102">
    <property type="component" value="Unassembled WGS sequence"/>
</dbReference>
<sequence length="258" mass="27559">MRRTPKTGLAAAQAAGSFFGQTSPPSIPLPTRLDSNIPENSCKVPGGSHYRSNTPSGAALWPGRRGRARSALATVTRVDCARALLLGPMTWLSVGGGRGGWEKMVKNLYAATENPCLAMCTCFAIGPAKWRCMSSELTPGWHVLVPDRQIARACLGLCSAVIRHSWVMSLCPFEFRGEFLIPGVPQTVVREGPASQQRGALVGVEDLLGQSTAGPLRSSTGLFSKAGVDNMWGCSWGCFMGDLEPLRSRQRGKPVTVS</sequence>
<comment type="caution">
    <text evidence="1">The sequence shown here is derived from an EMBL/GenBank/DDBJ whole genome shotgun (WGS) entry which is preliminary data.</text>
</comment>
<accession>A0AA40AEY8</accession>